<reference evidence="1 2" key="1">
    <citation type="journal article" date="2019" name="Int. J. Syst. Evol. Microbiol.">
        <title>The Global Catalogue of Microorganisms (GCM) 10K type strain sequencing project: providing services to taxonomists for standard genome sequencing and annotation.</title>
        <authorList>
            <consortium name="The Broad Institute Genomics Platform"/>
            <consortium name="The Broad Institute Genome Sequencing Center for Infectious Disease"/>
            <person name="Wu L."/>
            <person name="Ma J."/>
        </authorList>
    </citation>
    <scope>NUCLEOTIDE SEQUENCE [LARGE SCALE GENOMIC DNA]</scope>
    <source>
        <strain evidence="1 2">DT85</strain>
    </source>
</reference>
<dbReference type="AlphaFoldDB" id="A0ABD5ZMT2"/>
<name>A0ABD5ZMT2_9EURY</name>
<dbReference type="GeneID" id="79266438"/>
<proteinExistence type="predicted"/>
<gene>
    <name evidence="1" type="ORF">ACFQJ4_05475</name>
</gene>
<evidence type="ECO:0000313" key="2">
    <source>
        <dbReference type="Proteomes" id="UP001596398"/>
    </source>
</evidence>
<dbReference type="Proteomes" id="UP001596398">
    <property type="component" value="Unassembled WGS sequence"/>
</dbReference>
<sequence>MSFAYQVLDILAAGVLAGITAFGLSAVAPAVATDVGVLFAGLYYFSRNPWGGNGDEVNEAIDDAYDTLLPGR</sequence>
<dbReference type="RefSeq" id="WP_276235789.1">
    <property type="nucleotide sequence ID" value="NZ_CP119802.1"/>
</dbReference>
<protein>
    <recommendedName>
        <fullName evidence="3">Holin</fullName>
    </recommendedName>
</protein>
<dbReference type="EMBL" id="JBHTAP010000001">
    <property type="protein sequence ID" value="MFC7234768.1"/>
    <property type="molecule type" value="Genomic_DNA"/>
</dbReference>
<accession>A0ABD5ZMT2</accession>
<organism evidence="1 2">
    <name type="scientific">Halosegnis marinus</name>
    <dbReference type="NCBI Taxonomy" id="3034023"/>
    <lineage>
        <taxon>Archaea</taxon>
        <taxon>Methanobacteriati</taxon>
        <taxon>Methanobacteriota</taxon>
        <taxon>Stenosarchaea group</taxon>
        <taxon>Halobacteria</taxon>
        <taxon>Halobacteriales</taxon>
        <taxon>Natronomonadaceae</taxon>
        <taxon>Halosegnis</taxon>
    </lineage>
</organism>
<evidence type="ECO:0008006" key="3">
    <source>
        <dbReference type="Google" id="ProtNLM"/>
    </source>
</evidence>
<comment type="caution">
    <text evidence="1">The sequence shown here is derived from an EMBL/GenBank/DDBJ whole genome shotgun (WGS) entry which is preliminary data.</text>
</comment>
<keyword evidence="2" id="KW-1185">Reference proteome</keyword>
<evidence type="ECO:0000313" key="1">
    <source>
        <dbReference type="EMBL" id="MFC7234768.1"/>
    </source>
</evidence>